<evidence type="ECO:0000256" key="1">
    <source>
        <dbReference type="ARBA" id="ARBA00022729"/>
    </source>
</evidence>
<organism evidence="5 6">
    <name type="scientific">Novosphingobium umbonatum</name>
    <dbReference type="NCBI Taxonomy" id="1908524"/>
    <lineage>
        <taxon>Bacteria</taxon>
        <taxon>Pseudomonadati</taxon>
        <taxon>Pseudomonadota</taxon>
        <taxon>Alphaproteobacteria</taxon>
        <taxon>Sphingomonadales</taxon>
        <taxon>Sphingomonadaceae</taxon>
        <taxon>Novosphingobium</taxon>
    </lineage>
</organism>
<feature type="domain" description="Polysaccharide export protein N-terminal" evidence="3">
    <location>
        <begin position="35"/>
        <end position="109"/>
    </location>
</feature>
<dbReference type="OrthoDB" id="197007at2"/>
<name>A0A437N438_9SPHN</name>
<dbReference type="PANTHER" id="PTHR33619">
    <property type="entry name" value="POLYSACCHARIDE EXPORT PROTEIN GFCE-RELATED"/>
    <property type="match status" value="1"/>
</dbReference>
<accession>A0A437N438</accession>
<dbReference type="InterPro" id="IPR019554">
    <property type="entry name" value="Soluble_ligand-bd"/>
</dbReference>
<dbReference type="PANTHER" id="PTHR33619:SF3">
    <property type="entry name" value="POLYSACCHARIDE EXPORT PROTEIN GFCE-RELATED"/>
    <property type="match status" value="1"/>
</dbReference>
<dbReference type="Proteomes" id="UP000282837">
    <property type="component" value="Unassembled WGS sequence"/>
</dbReference>
<dbReference type="Pfam" id="PF02563">
    <property type="entry name" value="Poly_export"/>
    <property type="match status" value="1"/>
</dbReference>
<dbReference type="Gene3D" id="3.30.1950.10">
    <property type="entry name" value="wza like domain"/>
    <property type="match status" value="1"/>
</dbReference>
<keyword evidence="1 2" id="KW-0732">Signal</keyword>
<dbReference type="Pfam" id="PF10531">
    <property type="entry name" value="SLBB"/>
    <property type="match status" value="2"/>
</dbReference>
<gene>
    <name evidence="5" type="ORF">EOE18_11050</name>
</gene>
<protein>
    <submittedName>
        <fullName evidence="5">Capsular biosynthesis protein</fullName>
    </submittedName>
</protein>
<feature type="signal peptide" evidence="2">
    <location>
        <begin position="1"/>
        <end position="23"/>
    </location>
</feature>
<feature type="chain" id="PRO_5019450616" evidence="2">
    <location>
        <begin position="24"/>
        <end position="267"/>
    </location>
</feature>
<evidence type="ECO:0000259" key="4">
    <source>
        <dbReference type="Pfam" id="PF10531"/>
    </source>
</evidence>
<dbReference type="InterPro" id="IPR003715">
    <property type="entry name" value="Poly_export_N"/>
</dbReference>
<keyword evidence="6" id="KW-1185">Reference proteome</keyword>
<dbReference type="EMBL" id="SACO01000007">
    <property type="protein sequence ID" value="RVU04685.1"/>
    <property type="molecule type" value="Genomic_DNA"/>
</dbReference>
<evidence type="ECO:0000313" key="5">
    <source>
        <dbReference type="EMBL" id="RVU04685.1"/>
    </source>
</evidence>
<dbReference type="RefSeq" id="WP_127709420.1">
    <property type="nucleotide sequence ID" value="NZ_SACO01000007.1"/>
</dbReference>
<dbReference type="Gene3D" id="3.10.560.10">
    <property type="entry name" value="Outer membrane lipoprotein wza domain like"/>
    <property type="match status" value="1"/>
</dbReference>
<dbReference type="AlphaFoldDB" id="A0A437N438"/>
<dbReference type="GO" id="GO:0015159">
    <property type="term" value="F:polysaccharide transmembrane transporter activity"/>
    <property type="evidence" value="ECO:0007669"/>
    <property type="project" value="InterPro"/>
</dbReference>
<feature type="domain" description="Soluble ligand binding" evidence="4">
    <location>
        <begin position="197"/>
        <end position="245"/>
    </location>
</feature>
<feature type="domain" description="Soluble ligand binding" evidence="4">
    <location>
        <begin position="118"/>
        <end position="160"/>
    </location>
</feature>
<proteinExistence type="predicted"/>
<evidence type="ECO:0000259" key="3">
    <source>
        <dbReference type="Pfam" id="PF02563"/>
    </source>
</evidence>
<reference evidence="5 6" key="1">
    <citation type="submission" date="2019-01" db="EMBL/GenBank/DDBJ databases">
        <authorList>
            <person name="Chen W.-M."/>
        </authorList>
    </citation>
    <scope>NUCLEOTIDE SEQUENCE [LARGE SCALE GENOMIC DNA]</scope>
    <source>
        <strain evidence="5 6">FSY-9</strain>
    </source>
</reference>
<evidence type="ECO:0000256" key="2">
    <source>
        <dbReference type="SAM" id="SignalP"/>
    </source>
</evidence>
<comment type="caution">
    <text evidence="5">The sequence shown here is derived from an EMBL/GenBank/DDBJ whole genome shotgun (WGS) entry which is preliminary data.</text>
</comment>
<sequence>MKMKTFGWLAAVAAVAQSPLALAQAPAPTIKSNLTDGYALGAGDVIEVTVLGRDEYKPRVQVQVDGTVQLPYIGNVNAENKTVLALREEIRERLKAGGYYANPAVNVMIVNYASRYIVVLGEVGTPGIVPIDRAYHVSEILARVGGTRPTGSDVLTLTRKSGETLSLSVSEVATGEGDKDPLVVAGDKLYVATAKTFYIYGQVGAPGTYPVDREMNLRKALARSGGLTKLGSENRVKIIRKGQEMKGLDLNAPVQDGDVVVVGEKLF</sequence>
<dbReference type="InterPro" id="IPR049712">
    <property type="entry name" value="Poly_export"/>
</dbReference>
<evidence type="ECO:0000313" key="6">
    <source>
        <dbReference type="Proteomes" id="UP000282837"/>
    </source>
</evidence>